<dbReference type="Proteomes" id="UP000267251">
    <property type="component" value="Unassembled WGS sequence"/>
</dbReference>
<reference evidence="2" key="1">
    <citation type="journal article" date="2018" name="Nat. Microbiol.">
        <title>Leveraging single-cell genomics to expand the fungal tree of life.</title>
        <authorList>
            <person name="Ahrendt S.R."/>
            <person name="Quandt C.A."/>
            <person name="Ciobanu D."/>
            <person name="Clum A."/>
            <person name="Salamov A."/>
            <person name="Andreopoulos B."/>
            <person name="Cheng J.F."/>
            <person name="Woyke T."/>
            <person name="Pelin A."/>
            <person name="Henrissat B."/>
            <person name="Reynolds N.K."/>
            <person name="Benny G.L."/>
            <person name="Smith M.E."/>
            <person name="James T.Y."/>
            <person name="Grigoriev I.V."/>
        </authorList>
    </citation>
    <scope>NUCLEOTIDE SEQUENCE [LARGE SCALE GENOMIC DNA]</scope>
</reference>
<evidence type="ECO:0000313" key="2">
    <source>
        <dbReference type="Proteomes" id="UP000267251"/>
    </source>
</evidence>
<proteinExistence type="predicted"/>
<accession>A0A4P9Y074</accession>
<gene>
    <name evidence="1" type="ORF">BJ684DRAFT_17381</name>
</gene>
<sequence>SNSKEVMFIPCVYPDIVKGKKGQWMDGWMDRERNGWMDGWGVKDEKERGWDGWGRPRNSRLFYPLHLKCADQTTVWFKADKFLPWIIGGCGLPWAKPPFLYRAKQAIGFTLLRTKLPSRTFHVNHAKNSVVPNEM</sequence>
<dbReference type="AlphaFoldDB" id="A0A4P9Y074"/>
<protein>
    <submittedName>
        <fullName evidence="1">Uncharacterized protein</fullName>
    </submittedName>
</protein>
<name>A0A4P9Y074_9FUNG</name>
<keyword evidence="2" id="KW-1185">Reference proteome</keyword>
<evidence type="ECO:0000313" key="1">
    <source>
        <dbReference type="EMBL" id="RKP12097.1"/>
    </source>
</evidence>
<organism evidence="1 2">
    <name type="scientific">Piptocephalis cylindrospora</name>
    <dbReference type="NCBI Taxonomy" id="1907219"/>
    <lineage>
        <taxon>Eukaryota</taxon>
        <taxon>Fungi</taxon>
        <taxon>Fungi incertae sedis</taxon>
        <taxon>Zoopagomycota</taxon>
        <taxon>Zoopagomycotina</taxon>
        <taxon>Zoopagomycetes</taxon>
        <taxon>Zoopagales</taxon>
        <taxon>Piptocephalidaceae</taxon>
        <taxon>Piptocephalis</taxon>
    </lineage>
</organism>
<dbReference type="EMBL" id="KZ988483">
    <property type="protein sequence ID" value="RKP12097.1"/>
    <property type="molecule type" value="Genomic_DNA"/>
</dbReference>
<feature type="non-terminal residue" evidence="1">
    <location>
        <position position="1"/>
    </location>
</feature>